<protein>
    <recommendedName>
        <fullName evidence="3">tryptophan--tRNA ligase</fullName>
        <ecNumber evidence="3">6.1.1.2</ecNumber>
    </recommendedName>
    <alternativeName>
        <fullName evidence="9">Tryptophanyl-tRNA synthetase</fullName>
    </alternativeName>
</protein>
<dbReference type="InterPro" id="IPR002306">
    <property type="entry name" value="Trp-tRNA-ligase"/>
</dbReference>
<comment type="similarity">
    <text evidence="2 10">Belongs to the class-I aminoacyl-tRNA synthetase family.</text>
</comment>
<sequence length="370" mass="41853">MVIRLRNLARFHGFVSKQYTTDSSKWPRQVLSAIQPTGKIHLGNYLGAVKKWIDLQNSEENQVIFGIADLHSLTMPHDPQELQRNILMTTATLLACGIDLKKSILFQQSMVTLHAQLCWILATMTTMPRLSQLPQYEEKSKQFKIIPVGIFLYPVLQAADIMLYRATHVPVGEDQIQHLVYVNHLIKKFNNRFGATFPEITPLIDSASGRIKNLIDPSKKMSKSDSSSKSTITLMDTPDEILFKCKKAMTDFKSEVTFEGDARPGVSNLIRIHCGLSGRNPEDIVQEAAGMDTGQYKIYLAEYIIEYFKPIRQRANDYLNSPDYLIKELEFGSSKAKAIAEKTMNNVSCKIGLDLKMFNNEQPVKCETAV</sequence>
<dbReference type="Pfam" id="PF00579">
    <property type="entry name" value="tRNA-synt_1b"/>
    <property type="match status" value="1"/>
</dbReference>
<keyword evidence="4 10" id="KW-0436">Ligase</keyword>
<dbReference type="PANTHER" id="PTHR43766">
    <property type="entry name" value="TRYPTOPHAN--TRNA LIGASE, MITOCHONDRIAL"/>
    <property type="match status" value="1"/>
</dbReference>
<keyword evidence="7 10" id="KW-0648">Protein biosynthesis</keyword>
<evidence type="ECO:0000256" key="6">
    <source>
        <dbReference type="ARBA" id="ARBA00022840"/>
    </source>
</evidence>
<evidence type="ECO:0000256" key="5">
    <source>
        <dbReference type="ARBA" id="ARBA00022741"/>
    </source>
</evidence>
<evidence type="ECO:0000256" key="3">
    <source>
        <dbReference type="ARBA" id="ARBA00013161"/>
    </source>
</evidence>
<dbReference type="FunFam" id="1.10.240.10:FF:000002">
    <property type="entry name" value="Tryptophan--tRNA ligase"/>
    <property type="match status" value="1"/>
</dbReference>
<keyword evidence="5 10" id="KW-0547">Nucleotide-binding</keyword>
<name>A0AAN8XL14_POLSC</name>
<dbReference type="EC" id="6.1.1.2" evidence="3"/>
<comment type="caution">
    <text evidence="11">The sequence shown here is derived from an EMBL/GenBank/DDBJ whole genome shotgun (WGS) entry which is preliminary data.</text>
</comment>
<dbReference type="CDD" id="cd00806">
    <property type="entry name" value="TrpRS_core"/>
    <property type="match status" value="1"/>
</dbReference>
<proteinExistence type="inferred from homology"/>
<dbReference type="GO" id="GO:0005759">
    <property type="term" value="C:mitochondrial matrix"/>
    <property type="evidence" value="ECO:0007669"/>
    <property type="project" value="TreeGrafter"/>
</dbReference>
<dbReference type="Gene3D" id="3.40.50.620">
    <property type="entry name" value="HUPs"/>
    <property type="match status" value="1"/>
</dbReference>
<keyword evidence="8 10" id="KW-0030">Aminoacyl-tRNA synthetase</keyword>
<dbReference type="GO" id="GO:0005524">
    <property type="term" value="F:ATP binding"/>
    <property type="evidence" value="ECO:0007669"/>
    <property type="project" value="UniProtKB-KW"/>
</dbReference>
<reference evidence="11 12" key="1">
    <citation type="submission" date="2023-10" db="EMBL/GenBank/DDBJ databases">
        <title>Genomes of two closely related lineages of the louse Polyplax serrata with different host specificities.</title>
        <authorList>
            <person name="Martinu J."/>
            <person name="Tarabai H."/>
            <person name="Stefka J."/>
            <person name="Hypsa V."/>
        </authorList>
    </citation>
    <scope>NUCLEOTIDE SEQUENCE [LARGE SCALE GENOMIC DNA]</scope>
    <source>
        <strain evidence="11">HR10_N</strain>
    </source>
</reference>
<evidence type="ECO:0000256" key="1">
    <source>
        <dbReference type="ARBA" id="ARBA00004173"/>
    </source>
</evidence>
<evidence type="ECO:0000256" key="9">
    <source>
        <dbReference type="ARBA" id="ARBA00030268"/>
    </source>
</evidence>
<dbReference type="InterPro" id="IPR001412">
    <property type="entry name" value="aa-tRNA-synth_I_CS"/>
</dbReference>
<dbReference type="PANTHER" id="PTHR43766:SF1">
    <property type="entry name" value="TRYPTOPHAN--TRNA LIGASE, MITOCHONDRIAL"/>
    <property type="match status" value="1"/>
</dbReference>
<dbReference type="NCBIfam" id="TIGR00233">
    <property type="entry name" value="trpS"/>
    <property type="match status" value="1"/>
</dbReference>
<evidence type="ECO:0000256" key="8">
    <source>
        <dbReference type="ARBA" id="ARBA00023146"/>
    </source>
</evidence>
<evidence type="ECO:0000256" key="10">
    <source>
        <dbReference type="RuleBase" id="RU363036"/>
    </source>
</evidence>
<evidence type="ECO:0000313" key="11">
    <source>
        <dbReference type="EMBL" id="KAK6642848.1"/>
    </source>
</evidence>
<dbReference type="GO" id="GO:0070183">
    <property type="term" value="P:mitochondrial tryptophanyl-tRNA aminoacylation"/>
    <property type="evidence" value="ECO:0007669"/>
    <property type="project" value="TreeGrafter"/>
</dbReference>
<dbReference type="Proteomes" id="UP001372834">
    <property type="component" value="Unassembled WGS sequence"/>
</dbReference>
<dbReference type="InterPro" id="IPR014729">
    <property type="entry name" value="Rossmann-like_a/b/a_fold"/>
</dbReference>
<dbReference type="AlphaFoldDB" id="A0AAN8XL14"/>
<dbReference type="PRINTS" id="PR01039">
    <property type="entry name" value="TRNASYNTHTRP"/>
</dbReference>
<dbReference type="InterPro" id="IPR002305">
    <property type="entry name" value="aa-tRNA-synth_Ic"/>
</dbReference>
<gene>
    <name evidence="11" type="ORF">RUM43_004350</name>
</gene>
<accession>A0AAN8XL14</accession>
<comment type="subcellular location">
    <subcellularLocation>
        <location evidence="1">Mitochondrion</location>
    </subcellularLocation>
</comment>
<dbReference type="Gene3D" id="1.10.240.10">
    <property type="entry name" value="Tyrosyl-Transfer RNA Synthetase"/>
    <property type="match status" value="1"/>
</dbReference>
<organism evidence="11 12">
    <name type="scientific">Polyplax serrata</name>
    <name type="common">Common mouse louse</name>
    <dbReference type="NCBI Taxonomy" id="468196"/>
    <lineage>
        <taxon>Eukaryota</taxon>
        <taxon>Metazoa</taxon>
        <taxon>Ecdysozoa</taxon>
        <taxon>Arthropoda</taxon>
        <taxon>Hexapoda</taxon>
        <taxon>Insecta</taxon>
        <taxon>Pterygota</taxon>
        <taxon>Neoptera</taxon>
        <taxon>Paraneoptera</taxon>
        <taxon>Psocodea</taxon>
        <taxon>Troctomorpha</taxon>
        <taxon>Phthiraptera</taxon>
        <taxon>Anoplura</taxon>
        <taxon>Polyplacidae</taxon>
        <taxon>Polyplax</taxon>
    </lineage>
</organism>
<evidence type="ECO:0000313" key="12">
    <source>
        <dbReference type="Proteomes" id="UP001372834"/>
    </source>
</evidence>
<dbReference type="SUPFAM" id="SSF52374">
    <property type="entry name" value="Nucleotidylyl transferase"/>
    <property type="match status" value="1"/>
</dbReference>
<evidence type="ECO:0000256" key="2">
    <source>
        <dbReference type="ARBA" id="ARBA00005594"/>
    </source>
</evidence>
<keyword evidence="6 10" id="KW-0067">ATP-binding</keyword>
<dbReference type="EMBL" id="JAWJWE010000002">
    <property type="protein sequence ID" value="KAK6642848.1"/>
    <property type="molecule type" value="Genomic_DNA"/>
</dbReference>
<dbReference type="InterPro" id="IPR050203">
    <property type="entry name" value="Trp-tRNA_synthetase"/>
</dbReference>
<dbReference type="GO" id="GO:0004830">
    <property type="term" value="F:tryptophan-tRNA ligase activity"/>
    <property type="evidence" value="ECO:0007669"/>
    <property type="project" value="UniProtKB-EC"/>
</dbReference>
<evidence type="ECO:0000256" key="4">
    <source>
        <dbReference type="ARBA" id="ARBA00022598"/>
    </source>
</evidence>
<evidence type="ECO:0000256" key="7">
    <source>
        <dbReference type="ARBA" id="ARBA00022917"/>
    </source>
</evidence>
<dbReference type="PROSITE" id="PS00178">
    <property type="entry name" value="AA_TRNA_LIGASE_I"/>
    <property type="match status" value="1"/>
</dbReference>